<dbReference type="EMBL" id="AZIM01008692">
    <property type="protein sequence ID" value="ETE57363.1"/>
    <property type="molecule type" value="Genomic_DNA"/>
</dbReference>
<sequence length="82" mass="9289">MAVKWRVVKAVGTGLGIFAGSLLVFQLWPSDEVRSAKIRKDFQGSSQNYLDSQRQNALFMEILKEAATTDENWARKPFPSKK</sequence>
<feature type="transmembrane region" description="Helical" evidence="1">
    <location>
        <begin position="7"/>
        <end position="28"/>
    </location>
</feature>
<keyword evidence="3" id="KW-1185">Reference proteome</keyword>
<keyword evidence="1" id="KW-0472">Membrane</keyword>
<protein>
    <submittedName>
        <fullName evidence="2">Uncharacterized protein</fullName>
    </submittedName>
</protein>
<organism evidence="2 3">
    <name type="scientific">Ophiophagus hannah</name>
    <name type="common">King cobra</name>
    <name type="synonym">Naja hannah</name>
    <dbReference type="NCBI Taxonomy" id="8665"/>
    <lineage>
        <taxon>Eukaryota</taxon>
        <taxon>Metazoa</taxon>
        <taxon>Chordata</taxon>
        <taxon>Craniata</taxon>
        <taxon>Vertebrata</taxon>
        <taxon>Euteleostomi</taxon>
        <taxon>Lepidosauria</taxon>
        <taxon>Squamata</taxon>
        <taxon>Bifurcata</taxon>
        <taxon>Unidentata</taxon>
        <taxon>Episquamata</taxon>
        <taxon>Toxicofera</taxon>
        <taxon>Serpentes</taxon>
        <taxon>Colubroidea</taxon>
        <taxon>Elapidae</taxon>
        <taxon>Elapinae</taxon>
        <taxon>Ophiophagus</taxon>
    </lineage>
</organism>
<dbReference type="GO" id="GO:0034551">
    <property type="term" value="P:mitochondrial respiratory chain complex III assembly"/>
    <property type="evidence" value="ECO:0007669"/>
    <property type="project" value="InterPro"/>
</dbReference>
<evidence type="ECO:0000313" key="2">
    <source>
        <dbReference type="EMBL" id="ETE57363.1"/>
    </source>
</evidence>
<evidence type="ECO:0000313" key="3">
    <source>
        <dbReference type="Proteomes" id="UP000018936"/>
    </source>
</evidence>
<dbReference type="AlphaFoldDB" id="V8N6S3"/>
<proteinExistence type="predicted"/>
<comment type="caution">
    <text evidence="2">The sequence shown here is derived from an EMBL/GenBank/DDBJ whole genome shotgun (WGS) entry which is preliminary data.</text>
</comment>
<dbReference type="OrthoDB" id="9884264at2759"/>
<keyword evidence="1" id="KW-1133">Transmembrane helix</keyword>
<gene>
    <name evidence="2" type="ORF">L345_16923</name>
</gene>
<dbReference type="GO" id="GO:0005739">
    <property type="term" value="C:mitochondrion"/>
    <property type="evidence" value="ECO:0007669"/>
    <property type="project" value="GOC"/>
</dbReference>
<reference evidence="2 3" key="1">
    <citation type="journal article" date="2013" name="Proc. Natl. Acad. Sci. U.S.A.">
        <title>The king cobra genome reveals dynamic gene evolution and adaptation in the snake venom system.</title>
        <authorList>
            <person name="Vonk F.J."/>
            <person name="Casewell N.R."/>
            <person name="Henkel C.V."/>
            <person name="Heimberg A.M."/>
            <person name="Jansen H.J."/>
            <person name="McCleary R.J."/>
            <person name="Kerkkamp H.M."/>
            <person name="Vos R.A."/>
            <person name="Guerreiro I."/>
            <person name="Calvete J.J."/>
            <person name="Wuster W."/>
            <person name="Woods A.E."/>
            <person name="Logan J.M."/>
            <person name="Harrison R.A."/>
            <person name="Castoe T.A."/>
            <person name="de Koning A.P."/>
            <person name="Pollock D.D."/>
            <person name="Yandell M."/>
            <person name="Calderon D."/>
            <person name="Renjifo C."/>
            <person name="Currier R.B."/>
            <person name="Salgado D."/>
            <person name="Pla D."/>
            <person name="Sanz L."/>
            <person name="Hyder A.S."/>
            <person name="Ribeiro J.M."/>
            <person name="Arntzen J.W."/>
            <person name="van den Thillart G.E."/>
            <person name="Boetzer M."/>
            <person name="Pirovano W."/>
            <person name="Dirks R.P."/>
            <person name="Spaink H.P."/>
            <person name="Duboule D."/>
            <person name="McGlinn E."/>
            <person name="Kini R.M."/>
            <person name="Richardson M.K."/>
        </authorList>
    </citation>
    <scope>NUCLEOTIDE SEQUENCE</scope>
    <source>
        <tissue evidence="2">Blood</tissue>
    </source>
</reference>
<evidence type="ECO:0000256" key="1">
    <source>
        <dbReference type="SAM" id="Phobius"/>
    </source>
</evidence>
<dbReference type="InterPro" id="IPR027896">
    <property type="entry name" value="UQCC3"/>
</dbReference>
<keyword evidence="1" id="KW-0812">Transmembrane</keyword>
<dbReference type="Pfam" id="PF15141">
    <property type="entry name" value="UQCC3"/>
    <property type="match status" value="1"/>
</dbReference>
<dbReference type="Proteomes" id="UP000018936">
    <property type="component" value="Unassembled WGS sequence"/>
</dbReference>
<name>V8N6S3_OPHHA</name>
<accession>V8N6S3</accession>